<name>A0A848CJS1_9BACT</name>
<evidence type="ECO:0000313" key="2">
    <source>
        <dbReference type="Proteomes" id="UP000522333"/>
    </source>
</evidence>
<accession>A0A848CJS1</accession>
<reference evidence="1 2" key="1">
    <citation type="submission" date="2020-04" db="EMBL/GenBank/DDBJ databases">
        <authorList>
            <person name="Hitch T.C.A."/>
            <person name="Wylensek D."/>
            <person name="Clavel T."/>
        </authorList>
    </citation>
    <scope>NUCLEOTIDE SEQUENCE [LARGE SCALE GENOMIC DNA]</scope>
    <source>
        <strain evidence="1 2">PG-251-APC-1</strain>
    </source>
</reference>
<dbReference type="Proteomes" id="UP000522333">
    <property type="component" value="Unassembled WGS sequence"/>
</dbReference>
<dbReference type="EMBL" id="JABAFY010000067">
    <property type="protein sequence ID" value="NME53119.1"/>
    <property type="molecule type" value="Genomic_DNA"/>
</dbReference>
<gene>
    <name evidence="1" type="ORF">HF854_11485</name>
</gene>
<dbReference type="AlphaFoldDB" id="A0A848CJS1"/>
<proteinExistence type="predicted"/>
<comment type="caution">
    <text evidence="1">The sequence shown here is derived from an EMBL/GenBank/DDBJ whole genome shotgun (WGS) entry which is preliminary data.</text>
</comment>
<dbReference type="Gene3D" id="3.30.500.20">
    <property type="entry name" value="BH3703-like domains"/>
    <property type="match status" value="1"/>
</dbReference>
<sequence>MNITAYFQSIAEILLPFLSDGWKKICLDVDFTDDIVNFEIEVCTSDEKIYNLELDSFSVNSLIVIFRDLYRMNIEISGSPFLKAKLTICATGAFDCDFTYGED</sequence>
<dbReference type="SUPFAM" id="SSF160424">
    <property type="entry name" value="BH3703-like"/>
    <property type="match status" value="1"/>
</dbReference>
<dbReference type="InterPro" id="IPR036170">
    <property type="entry name" value="YezG-like_sf"/>
</dbReference>
<organism evidence="1 2">
    <name type="scientific">Desulfovibrio piger</name>
    <dbReference type="NCBI Taxonomy" id="901"/>
    <lineage>
        <taxon>Bacteria</taxon>
        <taxon>Pseudomonadati</taxon>
        <taxon>Thermodesulfobacteriota</taxon>
        <taxon>Desulfovibrionia</taxon>
        <taxon>Desulfovibrionales</taxon>
        <taxon>Desulfovibrionaceae</taxon>
        <taxon>Desulfovibrio</taxon>
    </lineage>
</organism>
<dbReference type="RefSeq" id="WP_168936415.1">
    <property type="nucleotide sequence ID" value="NZ_JABAFY010000067.1"/>
</dbReference>
<protein>
    <submittedName>
        <fullName evidence="1">Uncharacterized protein</fullName>
    </submittedName>
</protein>
<evidence type="ECO:0000313" key="1">
    <source>
        <dbReference type="EMBL" id="NME53119.1"/>
    </source>
</evidence>